<accession>A0ABM7XAS8</accession>
<keyword evidence="2" id="KW-0645">Protease</keyword>
<evidence type="ECO:0000256" key="1">
    <source>
        <dbReference type="ARBA" id="ARBA00001947"/>
    </source>
</evidence>
<keyword evidence="3" id="KW-0378">Hydrolase</keyword>
<dbReference type="EMBL" id="AP025592">
    <property type="protein sequence ID" value="BDG08939.1"/>
    <property type="molecule type" value="Genomic_DNA"/>
</dbReference>
<comment type="cofactor">
    <cofactor evidence="1">
        <name>Zn(2+)</name>
        <dbReference type="ChEBI" id="CHEBI:29105"/>
    </cofactor>
</comment>
<dbReference type="SMART" id="SM01154">
    <property type="entry name" value="DUF1704"/>
    <property type="match status" value="1"/>
</dbReference>
<gene>
    <name evidence="5" type="ORF">AMPC_20520</name>
</gene>
<reference evidence="6" key="1">
    <citation type="journal article" date="2022" name="Int. J. Syst. Evol. Microbiol.">
        <title>Anaeromyxobacter oryzae sp. nov., Anaeromyxobacter diazotrophicus sp. nov. and Anaeromyxobacter paludicola sp. nov., isolated from paddy soils.</title>
        <authorList>
            <person name="Itoh H."/>
            <person name="Xu Z."/>
            <person name="Mise K."/>
            <person name="Masuda Y."/>
            <person name="Ushijima N."/>
            <person name="Hayakawa C."/>
            <person name="Shiratori Y."/>
            <person name="Senoo K."/>
        </authorList>
    </citation>
    <scope>NUCLEOTIDE SEQUENCE [LARGE SCALE GENOMIC DNA]</scope>
    <source>
        <strain evidence="6">Red630</strain>
    </source>
</reference>
<evidence type="ECO:0000256" key="2">
    <source>
        <dbReference type="ARBA" id="ARBA00022670"/>
    </source>
</evidence>
<evidence type="ECO:0000313" key="5">
    <source>
        <dbReference type="EMBL" id="BDG08939.1"/>
    </source>
</evidence>
<dbReference type="RefSeq" id="WP_248340458.1">
    <property type="nucleotide sequence ID" value="NZ_AP025592.1"/>
</dbReference>
<dbReference type="PANTHER" id="PTHR31817">
    <property type="match status" value="1"/>
</dbReference>
<keyword evidence="6" id="KW-1185">Reference proteome</keyword>
<organism evidence="5 6">
    <name type="scientific">Anaeromyxobacter paludicola</name>
    <dbReference type="NCBI Taxonomy" id="2918171"/>
    <lineage>
        <taxon>Bacteria</taxon>
        <taxon>Pseudomonadati</taxon>
        <taxon>Myxococcota</taxon>
        <taxon>Myxococcia</taxon>
        <taxon>Myxococcales</taxon>
        <taxon>Cystobacterineae</taxon>
        <taxon>Anaeromyxobacteraceae</taxon>
        <taxon>Anaeromyxobacter</taxon>
    </lineage>
</organism>
<protein>
    <submittedName>
        <fullName evidence="5">Membrane protein</fullName>
    </submittedName>
</protein>
<proteinExistence type="predicted"/>
<sequence length="414" mass="46699">MSAVPGPEYLRRLSDELVAAQRPVRILKAINWDPAVHERFFRHDATELPRPEYAPLGYDAAAKVRELQRLRRRIRGKNPVEHLLREKCDEFARVVEMLAARGTRRFYELSRRIFGDPRDRFPDNNADNLAIARLWAARPRAAGEEQTVGSAEAVERVRRLCAPVLGDRVTVQERVRLTANAAAGATRIAVRKGAVFSARQVRALAHHEGLWHVLTSLNGAAQPVLTVLRVGLPRHTESQEGGGIVSEYLSGNITDERYIELGERTIAIDMAARGADYLEVFRYLANRFPPHRAALMSERVFRGGVVEGGAPFTKDAAYQRGYCRTFNFLRAVLEQRDLDLARAFLAGKMSVDDAELVRELIEEGLCAGPVHLPEWFTDLDRLNALVTHSVTMNRFSLPKVSRYYAARRMKRRGG</sequence>
<evidence type="ECO:0000256" key="3">
    <source>
        <dbReference type="ARBA" id="ARBA00022801"/>
    </source>
</evidence>
<keyword evidence="4" id="KW-0482">Metalloprotease</keyword>
<dbReference type="InterPro" id="IPR012548">
    <property type="entry name" value="MATCAP"/>
</dbReference>
<dbReference type="Pfam" id="PF08014">
    <property type="entry name" value="MATCAP"/>
    <property type="match status" value="1"/>
</dbReference>
<evidence type="ECO:0000313" key="6">
    <source>
        <dbReference type="Proteomes" id="UP001162734"/>
    </source>
</evidence>
<evidence type="ECO:0000256" key="4">
    <source>
        <dbReference type="ARBA" id="ARBA00023049"/>
    </source>
</evidence>
<dbReference type="Proteomes" id="UP001162734">
    <property type="component" value="Chromosome"/>
</dbReference>
<name>A0ABM7XAS8_9BACT</name>
<dbReference type="PANTHER" id="PTHR31817:SF0">
    <property type="entry name" value="CHROMOSOME UNDETERMINED SCAFFOLD_67, WHOLE GENOME SHOTGUN SEQUENCE"/>
    <property type="match status" value="1"/>
</dbReference>